<keyword evidence="2 6" id="KW-0819">tRNA processing</keyword>
<dbReference type="Pfam" id="PF10396">
    <property type="entry name" value="TrmE_N"/>
    <property type="match status" value="1"/>
</dbReference>
<dbReference type="InterPro" id="IPR027417">
    <property type="entry name" value="P-loop_NTPase"/>
</dbReference>
<comment type="subcellular location">
    <subcellularLocation>
        <location evidence="6">Cytoplasm</location>
    </subcellularLocation>
</comment>
<dbReference type="Pfam" id="PF01926">
    <property type="entry name" value="MMR_HSR1"/>
    <property type="match status" value="1"/>
</dbReference>
<dbReference type="GO" id="GO:0046872">
    <property type="term" value="F:metal ion binding"/>
    <property type="evidence" value="ECO:0007669"/>
    <property type="project" value="UniProtKB-KW"/>
</dbReference>
<feature type="binding site" evidence="6">
    <location>
        <begin position="335"/>
        <end position="338"/>
    </location>
    <ligand>
        <name>GTP</name>
        <dbReference type="ChEBI" id="CHEBI:37565"/>
    </ligand>
</feature>
<dbReference type="Pfam" id="PF12631">
    <property type="entry name" value="MnmE_helical"/>
    <property type="match status" value="1"/>
</dbReference>
<dbReference type="CDD" id="cd14858">
    <property type="entry name" value="TrmE_N"/>
    <property type="match status" value="1"/>
</dbReference>
<gene>
    <name evidence="6" type="primary">mnmE</name>
    <name evidence="6" type="synonym">trmE</name>
    <name evidence="11" type="ORF">A2519_09205</name>
</gene>
<dbReference type="GO" id="GO:0003924">
    <property type="term" value="F:GTPase activity"/>
    <property type="evidence" value="ECO:0007669"/>
    <property type="project" value="UniProtKB-UniRule"/>
</dbReference>
<evidence type="ECO:0000256" key="7">
    <source>
        <dbReference type="RuleBase" id="RU003313"/>
    </source>
</evidence>
<dbReference type="InterPro" id="IPR005225">
    <property type="entry name" value="Small_GTP-bd"/>
</dbReference>
<evidence type="ECO:0000259" key="9">
    <source>
        <dbReference type="Pfam" id="PF10396"/>
    </source>
</evidence>
<feature type="binding site" evidence="6">
    <location>
        <position position="448"/>
    </location>
    <ligand>
        <name>(6S)-5-formyl-5,6,7,8-tetrahydrofolate</name>
        <dbReference type="ChEBI" id="CHEBI:57457"/>
    </ligand>
</feature>
<evidence type="ECO:0000256" key="1">
    <source>
        <dbReference type="ARBA" id="ARBA00011043"/>
    </source>
</evidence>
<dbReference type="AlphaFoldDB" id="A0A1F7FKX1"/>
<dbReference type="GO" id="GO:0030488">
    <property type="term" value="P:tRNA methylation"/>
    <property type="evidence" value="ECO:0007669"/>
    <property type="project" value="TreeGrafter"/>
</dbReference>
<comment type="caution">
    <text evidence="11">The sequence shown here is derived from an EMBL/GenBank/DDBJ whole genome shotgun (WGS) entry which is preliminary data.</text>
</comment>
<dbReference type="Gene3D" id="3.40.50.300">
    <property type="entry name" value="P-loop containing nucleotide triphosphate hydrolases"/>
    <property type="match status" value="1"/>
</dbReference>
<organism evidence="11 12">
    <name type="scientific">Candidatus Raymondbacteria bacterium RIFOXYD12_FULL_49_13</name>
    <dbReference type="NCBI Taxonomy" id="1817890"/>
    <lineage>
        <taxon>Bacteria</taxon>
        <taxon>Raymondiibacteriota</taxon>
    </lineage>
</organism>
<dbReference type="EMBL" id="MFYX01000013">
    <property type="protein sequence ID" value="OGK07126.1"/>
    <property type="molecule type" value="Genomic_DNA"/>
</dbReference>
<evidence type="ECO:0000256" key="3">
    <source>
        <dbReference type="ARBA" id="ARBA00022741"/>
    </source>
</evidence>
<feature type="domain" description="GTP-binding protein TrmE N-terminal" evidence="9">
    <location>
        <begin position="6"/>
        <end position="125"/>
    </location>
</feature>
<comment type="subunit">
    <text evidence="6">Homodimer. Heterotetramer of two MnmE and two MnmG subunits.</text>
</comment>
<evidence type="ECO:0000256" key="6">
    <source>
        <dbReference type="HAMAP-Rule" id="MF_00379"/>
    </source>
</evidence>
<keyword evidence="6" id="KW-0963">Cytoplasm</keyword>
<feature type="binding site" evidence="6">
    <location>
        <position position="235"/>
    </location>
    <ligand>
        <name>Mg(2+)</name>
        <dbReference type="ChEBI" id="CHEBI:18420"/>
    </ligand>
</feature>
<dbReference type="GO" id="GO:0005525">
    <property type="term" value="F:GTP binding"/>
    <property type="evidence" value="ECO:0007669"/>
    <property type="project" value="UniProtKB-UniRule"/>
</dbReference>
<feature type="binding site" evidence="6">
    <location>
        <position position="23"/>
    </location>
    <ligand>
        <name>(6S)-5-formyl-5,6,7,8-tetrahydrofolate</name>
        <dbReference type="ChEBI" id="CHEBI:57457"/>
    </ligand>
</feature>
<dbReference type="Proteomes" id="UP000179243">
    <property type="component" value="Unassembled WGS sequence"/>
</dbReference>
<feature type="binding site" evidence="6">
    <location>
        <position position="125"/>
    </location>
    <ligand>
        <name>(6S)-5-formyl-5,6,7,8-tetrahydrofolate</name>
        <dbReference type="ChEBI" id="CHEBI:57457"/>
    </ligand>
</feature>
<dbReference type="HAMAP" id="MF_00379">
    <property type="entry name" value="GTPase_MnmE"/>
    <property type="match status" value="1"/>
</dbReference>
<evidence type="ECO:0000256" key="4">
    <source>
        <dbReference type="ARBA" id="ARBA00022958"/>
    </source>
</evidence>
<dbReference type="EC" id="3.6.-.-" evidence="6"/>
<reference evidence="11 12" key="1">
    <citation type="journal article" date="2016" name="Nat. Commun.">
        <title>Thousands of microbial genomes shed light on interconnected biogeochemical processes in an aquifer system.</title>
        <authorList>
            <person name="Anantharaman K."/>
            <person name="Brown C.T."/>
            <person name="Hug L.A."/>
            <person name="Sharon I."/>
            <person name="Castelle C.J."/>
            <person name="Probst A.J."/>
            <person name="Thomas B.C."/>
            <person name="Singh A."/>
            <person name="Wilkins M.J."/>
            <person name="Karaoz U."/>
            <person name="Brodie E.L."/>
            <person name="Williams K.H."/>
            <person name="Hubbard S.S."/>
            <person name="Banfield J.F."/>
        </authorList>
    </citation>
    <scope>NUCLEOTIDE SEQUENCE [LARGE SCALE GENOMIC DNA]</scope>
</reference>
<feature type="domain" description="MnmE helical" evidence="10">
    <location>
        <begin position="128"/>
        <end position="445"/>
    </location>
</feature>
<keyword evidence="5 6" id="KW-0342">GTP-binding</keyword>
<feature type="binding site" evidence="6">
    <location>
        <begin position="231"/>
        <end position="236"/>
    </location>
    <ligand>
        <name>GTP</name>
        <dbReference type="ChEBI" id="CHEBI:37565"/>
    </ligand>
</feature>
<protein>
    <recommendedName>
        <fullName evidence="6">tRNA modification GTPase MnmE</fullName>
        <ecNumber evidence="6">3.6.-.-</ecNumber>
    </recommendedName>
</protein>
<dbReference type="PRINTS" id="PR00326">
    <property type="entry name" value="GTP1OBG"/>
</dbReference>
<sequence length="448" mass="48424">MIKSDTIVAAATAHGHAGIAVVRISGNKALDLARKIFGSVNKNACPVLKHGRVFPGAIYWKGQLVDRVLGTVFKAPRSYTGEDTFEISCHGNPLVVEKVLRCAIESGARPANPGEFTRRAFLNNKMDLVQAEAVAHLIHADSDQAYRIALDHLQGTLSQRYTLLKEKLTSLLCGIEAAIDFPEEEVPLFNPASGKKELAFIKGIISAMIASYQTGKKIAQGVRVAIIGPPNAGKSSLFNALCEKERVIVHEHPGTTRDTVEETITIEGMKITLIDTAGIWKSSNPVEARGIARAKDAAKRADLSLVVFDAGKPCAKNEAGLFSAISTSERIVVCNKADLKHVRTCHGLLVSAKTGQGITRLKKMIMSRIVARTSDGAQEILVSERQRDILTAMAAHIDSCMSLAKNQGGEELYAFELRQALNLLGRITGDVSDDDILNTIFNTFCIGK</sequence>
<feature type="binding site" evidence="6">
    <location>
        <begin position="275"/>
        <end position="278"/>
    </location>
    <ligand>
        <name>GTP</name>
        <dbReference type="ChEBI" id="CHEBI:37565"/>
    </ligand>
</feature>
<evidence type="ECO:0000256" key="5">
    <source>
        <dbReference type="ARBA" id="ARBA00023134"/>
    </source>
</evidence>
<dbReference type="PANTHER" id="PTHR42714">
    <property type="entry name" value="TRNA MODIFICATION GTPASE GTPBP3"/>
    <property type="match status" value="1"/>
</dbReference>
<proteinExistence type="inferred from homology"/>
<feature type="binding site" evidence="6">
    <location>
        <position position="256"/>
    </location>
    <ligand>
        <name>Mg(2+)</name>
        <dbReference type="ChEBI" id="CHEBI:18420"/>
    </ligand>
</feature>
<comment type="caution">
    <text evidence="6">Lacks conserved residue(s) required for the propagation of feature annotation.</text>
</comment>
<dbReference type="SUPFAM" id="SSF52540">
    <property type="entry name" value="P-loop containing nucleoside triphosphate hydrolases"/>
    <property type="match status" value="1"/>
</dbReference>
<dbReference type="InterPro" id="IPR027266">
    <property type="entry name" value="TrmE/GcvT-like"/>
</dbReference>
<dbReference type="InterPro" id="IPR004520">
    <property type="entry name" value="GTPase_MnmE"/>
</dbReference>
<dbReference type="SUPFAM" id="SSF116878">
    <property type="entry name" value="TrmE connector domain"/>
    <property type="match status" value="1"/>
</dbReference>
<name>A0A1F7FKX1_UNCRA</name>
<dbReference type="Gene3D" id="3.30.1360.120">
    <property type="entry name" value="Probable tRNA modification gtpase trme, domain 1"/>
    <property type="match status" value="1"/>
</dbReference>
<keyword evidence="3 6" id="KW-0547">Nucleotide-binding</keyword>
<dbReference type="NCBIfam" id="TIGR00231">
    <property type="entry name" value="small_GTP"/>
    <property type="match status" value="1"/>
</dbReference>
<dbReference type="InterPro" id="IPR006073">
    <property type="entry name" value="GTP-bd"/>
</dbReference>
<evidence type="ECO:0000313" key="12">
    <source>
        <dbReference type="Proteomes" id="UP000179243"/>
    </source>
</evidence>
<feature type="binding site" evidence="6">
    <location>
        <position position="86"/>
    </location>
    <ligand>
        <name>(6S)-5-formyl-5,6,7,8-tetrahydrofolate</name>
        <dbReference type="ChEBI" id="CHEBI:57457"/>
    </ligand>
</feature>
<keyword evidence="6" id="KW-0378">Hydrolase</keyword>
<comment type="function">
    <text evidence="6">Exhibits a very high intrinsic GTPase hydrolysis rate. Involved in the addition of a carboxymethylaminomethyl (cmnm) group at the wobble position (U34) of certain tRNAs, forming tRNA-cmnm(5)s(2)U34.</text>
</comment>
<evidence type="ECO:0000256" key="2">
    <source>
        <dbReference type="ARBA" id="ARBA00022694"/>
    </source>
</evidence>
<dbReference type="PANTHER" id="PTHR42714:SF2">
    <property type="entry name" value="TRNA MODIFICATION GTPASE GTPBP3, MITOCHONDRIAL"/>
    <property type="match status" value="1"/>
</dbReference>
<comment type="cofactor">
    <cofactor evidence="6">
        <name>K(+)</name>
        <dbReference type="ChEBI" id="CHEBI:29103"/>
    </cofactor>
    <text evidence="6">Binds 1 potassium ion per subunit.</text>
</comment>
<accession>A0A1F7FKX1</accession>
<evidence type="ECO:0000259" key="8">
    <source>
        <dbReference type="Pfam" id="PF01926"/>
    </source>
</evidence>
<dbReference type="InterPro" id="IPR031168">
    <property type="entry name" value="G_TrmE"/>
</dbReference>
<comment type="similarity">
    <text evidence="1 6 7">Belongs to the TRAFAC class TrmE-Era-EngA-EngB-Septin-like GTPase superfamily. TrmE GTPase family.</text>
</comment>
<dbReference type="InterPro" id="IPR018948">
    <property type="entry name" value="GTP-bd_TrmE_N"/>
</dbReference>
<dbReference type="CDD" id="cd04164">
    <property type="entry name" value="trmE"/>
    <property type="match status" value="1"/>
</dbReference>
<dbReference type="InterPro" id="IPR027368">
    <property type="entry name" value="MnmE_dom2"/>
</dbReference>
<evidence type="ECO:0000313" key="11">
    <source>
        <dbReference type="EMBL" id="OGK07126.1"/>
    </source>
</evidence>
<dbReference type="GO" id="GO:0002098">
    <property type="term" value="P:tRNA wobble uridine modification"/>
    <property type="evidence" value="ECO:0007669"/>
    <property type="project" value="TreeGrafter"/>
</dbReference>
<feature type="domain" description="G" evidence="8">
    <location>
        <begin position="223"/>
        <end position="336"/>
    </location>
</feature>
<evidence type="ECO:0000259" key="10">
    <source>
        <dbReference type="Pfam" id="PF12631"/>
    </source>
</evidence>
<dbReference type="GO" id="GO:0005829">
    <property type="term" value="C:cytosol"/>
    <property type="evidence" value="ECO:0007669"/>
    <property type="project" value="TreeGrafter"/>
</dbReference>
<keyword evidence="4 6" id="KW-0630">Potassium</keyword>
<keyword evidence="6" id="KW-0479">Metal-binding</keyword>
<dbReference type="NCBIfam" id="TIGR00450">
    <property type="entry name" value="mnmE_trmE_thdF"/>
    <property type="match status" value="1"/>
</dbReference>
<dbReference type="NCBIfam" id="NF003661">
    <property type="entry name" value="PRK05291.1-3"/>
    <property type="match status" value="1"/>
</dbReference>
<keyword evidence="6" id="KW-0460">Magnesium</keyword>
<dbReference type="InterPro" id="IPR025867">
    <property type="entry name" value="MnmE_helical"/>
</dbReference>
<dbReference type="Gene3D" id="1.20.120.430">
    <property type="entry name" value="tRNA modification GTPase MnmE domain 2"/>
    <property type="match status" value="1"/>
</dbReference>